<dbReference type="GO" id="GO:0016887">
    <property type="term" value="F:ATP hydrolysis activity"/>
    <property type="evidence" value="ECO:0007669"/>
    <property type="project" value="TreeGrafter"/>
</dbReference>
<gene>
    <name evidence="5" type="ordered locus">Bcell_1674</name>
</gene>
<evidence type="ECO:0000256" key="2">
    <source>
        <dbReference type="ARBA" id="ARBA00022741"/>
    </source>
</evidence>
<dbReference type="CDD" id="cd01129">
    <property type="entry name" value="PulE-GspE-like"/>
    <property type="match status" value="1"/>
</dbReference>
<evidence type="ECO:0000313" key="5">
    <source>
        <dbReference type="EMBL" id="ADU29937.1"/>
    </source>
</evidence>
<dbReference type="GO" id="GO:0005886">
    <property type="term" value="C:plasma membrane"/>
    <property type="evidence" value="ECO:0007669"/>
    <property type="project" value="TreeGrafter"/>
</dbReference>
<accession>E6TWY7</accession>
<dbReference type="InterPro" id="IPR027417">
    <property type="entry name" value="P-loop_NTPase"/>
</dbReference>
<dbReference type="AlphaFoldDB" id="E6TWY7"/>
<keyword evidence="6" id="KW-1185">Reference proteome</keyword>
<dbReference type="OrthoDB" id="9808272at2"/>
<proteinExistence type="inferred from homology"/>
<dbReference type="NCBIfam" id="NF041000">
    <property type="entry name" value="ATPase_ComGA"/>
    <property type="match status" value="1"/>
</dbReference>
<organism evidence="5 6">
    <name type="scientific">Evansella cellulosilytica (strain ATCC 21833 / DSM 2522 / FERM P-1141 / JCM 9156 / N-4)</name>
    <name type="common">Bacillus cellulosilyticus</name>
    <dbReference type="NCBI Taxonomy" id="649639"/>
    <lineage>
        <taxon>Bacteria</taxon>
        <taxon>Bacillati</taxon>
        <taxon>Bacillota</taxon>
        <taxon>Bacilli</taxon>
        <taxon>Bacillales</taxon>
        <taxon>Bacillaceae</taxon>
        <taxon>Evansella</taxon>
    </lineage>
</organism>
<dbReference type="SUPFAM" id="SSF52540">
    <property type="entry name" value="P-loop containing nucleoside triphosphate hydrolases"/>
    <property type="match status" value="1"/>
</dbReference>
<dbReference type="InterPro" id="IPR001482">
    <property type="entry name" value="T2SS/T4SS_dom"/>
</dbReference>
<evidence type="ECO:0000259" key="4">
    <source>
        <dbReference type="PROSITE" id="PS00662"/>
    </source>
</evidence>
<dbReference type="PANTHER" id="PTHR30258">
    <property type="entry name" value="TYPE II SECRETION SYSTEM PROTEIN GSPE-RELATED"/>
    <property type="match status" value="1"/>
</dbReference>
<dbReference type="Pfam" id="PF00437">
    <property type="entry name" value="T2SSE"/>
    <property type="match status" value="1"/>
</dbReference>
<dbReference type="STRING" id="649639.Bcell_1674"/>
<dbReference type="GO" id="GO:0005524">
    <property type="term" value="F:ATP binding"/>
    <property type="evidence" value="ECO:0007669"/>
    <property type="project" value="UniProtKB-KW"/>
</dbReference>
<dbReference type="Proteomes" id="UP000001401">
    <property type="component" value="Chromosome"/>
</dbReference>
<keyword evidence="3" id="KW-0067">ATP-binding</keyword>
<dbReference type="Gene3D" id="3.30.450.90">
    <property type="match status" value="1"/>
</dbReference>
<dbReference type="eggNOG" id="COG2804">
    <property type="taxonomic scope" value="Bacteria"/>
</dbReference>
<keyword evidence="2" id="KW-0547">Nucleotide-binding</keyword>
<dbReference type="PANTHER" id="PTHR30258:SF2">
    <property type="entry name" value="COMG OPERON PROTEIN 1"/>
    <property type="match status" value="1"/>
</dbReference>
<name>E6TWY7_EVAC2</name>
<evidence type="ECO:0000256" key="3">
    <source>
        <dbReference type="ARBA" id="ARBA00022840"/>
    </source>
</evidence>
<feature type="domain" description="Bacterial type II secretion system protein E" evidence="4">
    <location>
        <begin position="203"/>
        <end position="217"/>
    </location>
</feature>
<dbReference type="PROSITE" id="PS00662">
    <property type="entry name" value="T2SP_E"/>
    <property type="match status" value="1"/>
</dbReference>
<dbReference type="Gene3D" id="3.40.50.300">
    <property type="entry name" value="P-loop containing nucleotide triphosphate hydrolases"/>
    <property type="match status" value="1"/>
</dbReference>
<protein>
    <submittedName>
        <fullName evidence="5">Type II secretion system protein E</fullName>
    </submittedName>
</protein>
<dbReference type="EMBL" id="CP002394">
    <property type="protein sequence ID" value="ADU29937.1"/>
    <property type="molecule type" value="Genomic_DNA"/>
</dbReference>
<evidence type="ECO:0000313" key="6">
    <source>
        <dbReference type="Proteomes" id="UP000001401"/>
    </source>
</evidence>
<dbReference type="HOGENOM" id="CLU_013446_3_0_9"/>
<dbReference type="InterPro" id="IPR047667">
    <property type="entry name" value="ATPase_ComGA"/>
</dbReference>
<sequence length="351" mass="39719">MDVERKTKALLLNALSYTASDVHFIPMKKNGLVRYRIDGKLVDMETLPLNLLQRIISYLKFISGMDIGEKRRPQTSSLEIPLLNKLYAMRLSTFPSTSYETLVIRLFPLKDHQTLHQLSLFPGQAKKILNLIQAPSGLIIICGPTGSGKTTTLYSLLHTCSFNLKRNIITLEDPIEQKHDHFLQMEINERAGVTYSVGLRSLLRHDPDVIMLGEIRDSETAQMAIRASLTGHLVFSTLHSKCTKTALNRLLELGVRQVDLQETVTAIIAQRLVDVVCPYCGMSCHSHCKKRRLRRRAAIYEILEGEIVQYMHELPGAKKIKTLNELISKSIALGFVHEYEYFRFGKGGIGD</sequence>
<dbReference type="RefSeq" id="WP_013488274.1">
    <property type="nucleotide sequence ID" value="NC_014829.1"/>
</dbReference>
<dbReference type="KEGG" id="bco:Bcell_1674"/>
<comment type="similarity">
    <text evidence="1">Belongs to the GSP E family.</text>
</comment>
<evidence type="ECO:0000256" key="1">
    <source>
        <dbReference type="ARBA" id="ARBA00006611"/>
    </source>
</evidence>
<reference evidence="5" key="1">
    <citation type="submission" date="2010-12" db="EMBL/GenBank/DDBJ databases">
        <title>Complete sequence of Bacillus cellulosilyticus DSM 2522.</title>
        <authorList>
            <consortium name="US DOE Joint Genome Institute"/>
            <person name="Lucas S."/>
            <person name="Copeland A."/>
            <person name="Lapidus A."/>
            <person name="Cheng J.-F."/>
            <person name="Bruce D."/>
            <person name="Goodwin L."/>
            <person name="Pitluck S."/>
            <person name="Chertkov O."/>
            <person name="Detter J.C."/>
            <person name="Han C."/>
            <person name="Tapia R."/>
            <person name="Land M."/>
            <person name="Hauser L."/>
            <person name="Jeffries C."/>
            <person name="Kyrpides N."/>
            <person name="Ivanova N."/>
            <person name="Mikhailova N."/>
            <person name="Brumm P."/>
            <person name="Mead D."/>
            <person name="Woyke T."/>
        </authorList>
    </citation>
    <scope>NUCLEOTIDE SEQUENCE [LARGE SCALE GENOMIC DNA]</scope>
    <source>
        <strain evidence="5">DSM 2522</strain>
    </source>
</reference>